<keyword evidence="2 5" id="KW-0812">Transmembrane</keyword>
<sequence length="378" mass="41662">MFLHIFKYRIITLLREKSLVFWTMIFPLVLATFFSVALGNIGKIEEFSPISVTLVSGEALNQQPEFLKTMEDLSKGENPLFDLSVSDERTALQHLKDYDISGYIIPGKTPDLVVLNSGLNQSILKHFLDQYSQNTATIKEIVASNPDALPALLESLSMTASYVVEKGVTEKSTDPTLVYFYALIAMACLYGSMYGLEEVNRVQANLSAEAARINIAPVHKLKVFAAGVIAALIIHFSGLLILLGYMNYVLGVGFGQNTGYVIMVLFVGSILGISMGTFISALVKKGEGVKIAVVLIVSMAGSFLAGMMIGEVKYYVAKHVPILGYLNPANLLSDSLYALYYYDSHMRFFLNLTGMSLYSLLFCSMTYLIIRGRKYASL</sequence>
<feature type="transmembrane region" description="Helical" evidence="5">
    <location>
        <begin position="260"/>
        <end position="283"/>
    </location>
</feature>
<dbReference type="InterPro" id="IPR013525">
    <property type="entry name" value="ABC2_TM"/>
</dbReference>
<evidence type="ECO:0000256" key="2">
    <source>
        <dbReference type="ARBA" id="ARBA00022692"/>
    </source>
</evidence>
<evidence type="ECO:0000313" key="7">
    <source>
        <dbReference type="EMBL" id="MDH8676988.1"/>
    </source>
</evidence>
<feature type="transmembrane region" description="Helical" evidence="5">
    <location>
        <begin position="20"/>
        <end position="41"/>
    </location>
</feature>
<organism evidence="7 8">
    <name type="scientific">Fusibacter bizertensis</name>
    <dbReference type="NCBI Taxonomy" id="1488331"/>
    <lineage>
        <taxon>Bacteria</taxon>
        <taxon>Bacillati</taxon>
        <taxon>Bacillota</taxon>
        <taxon>Clostridia</taxon>
        <taxon>Eubacteriales</taxon>
        <taxon>Eubacteriales Family XII. Incertae Sedis</taxon>
        <taxon>Fusibacter</taxon>
    </lineage>
</organism>
<keyword evidence="3 5" id="KW-1133">Transmembrane helix</keyword>
<proteinExistence type="predicted"/>
<evidence type="ECO:0000259" key="6">
    <source>
        <dbReference type="Pfam" id="PF12698"/>
    </source>
</evidence>
<feature type="transmembrane region" description="Helical" evidence="5">
    <location>
        <begin position="348"/>
        <end position="370"/>
    </location>
</feature>
<dbReference type="InterPro" id="IPR052902">
    <property type="entry name" value="ABC-2_transporter"/>
</dbReference>
<feature type="transmembrane region" description="Helical" evidence="5">
    <location>
        <begin position="176"/>
        <end position="196"/>
    </location>
</feature>
<evidence type="ECO:0000256" key="3">
    <source>
        <dbReference type="ARBA" id="ARBA00022989"/>
    </source>
</evidence>
<gene>
    <name evidence="7" type="ORF">QE109_02450</name>
</gene>
<evidence type="ECO:0000256" key="1">
    <source>
        <dbReference type="ARBA" id="ARBA00004141"/>
    </source>
</evidence>
<feature type="domain" description="ABC-2 type transporter transmembrane" evidence="6">
    <location>
        <begin position="17"/>
        <end position="365"/>
    </location>
</feature>
<name>A0ABT6N9A1_9FIRM</name>
<accession>A0ABT6N9A1</accession>
<comment type="subcellular location">
    <subcellularLocation>
        <location evidence="1">Membrane</location>
        <topology evidence="1">Multi-pass membrane protein</topology>
    </subcellularLocation>
</comment>
<comment type="caution">
    <text evidence="7">The sequence shown here is derived from an EMBL/GenBank/DDBJ whole genome shotgun (WGS) entry which is preliminary data.</text>
</comment>
<dbReference type="EMBL" id="JARYZI010000001">
    <property type="protein sequence ID" value="MDH8676988.1"/>
    <property type="molecule type" value="Genomic_DNA"/>
</dbReference>
<feature type="transmembrane region" description="Helical" evidence="5">
    <location>
        <begin position="223"/>
        <end position="248"/>
    </location>
</feature>
<feature type="transmembrane region" description="Helical" evidence="5">
    <location>
        <begin position="289"/>
        <end position="310"/>
    </location>
</feature>
<dbReference type="PANTHER" id="PTHR43027:SF1">
    <property type="entry name" value="DOXORUBICIN RESISTANCE ABC TRANSPORTER PERMEASE PROTEIN DRRC-RELATED"/>
    <property type="match status" value="1"/>
</dbReference>
<keyword evidence="8" id="KW-1185">Reference proteome</keyword>
<evidence type="ECO:0000256" key="4">
    <source>
        <dbReference type="ARBA" id="ARBA00023136"/>
    </source>
</evidence>
<evidence type="ECO:0000256" key="5">
    <source>
        <dbReference type="SAM" id="Phobius"/>
    </source>
</evidence>
<keyword evidence="4 5" id="KW-0472">Membrane</keyword>
<dbReference type="Proteomes" id="UP001158045">
    <property type="component" value="Unassembled WGS sequence"/>
</dbReference>
<reference evidence="7 8" key="1">
    <citation type="submission" date="2023-04" db="EMBL/GenBank/DDBJ databases">
        <title>Fusibacter bizertensis strain WBS, isolated from littoral bottom sediments of the Arctic seas - biochemical and genomic analysis.</title>
        <authorList>
            <person name="Brioukhanov A.L."/>
        </authorList>
    </citation>
    <scope>NUCLEOTIDE SEQUENCE [LARGE SCALE GENOMIC DNA]</scope>
    <source>
        <strain evidence="7 8">WBS</strain>
    </source>
</reference>
<dbReference type="Pfam" id="PF12698">
    <property type="entry name" value="ABC2_membrane_3"/>
    <property type="match status" value="1"/>
</dbReference>
<dbReference type="PANTHER" id="PTHR43027">
    <property type="entry name" value="DOXORUBICIN RESISTANCE ABC TRANSPORTER PERMEASE PROTEIN DRRC-RELATED"/>
    <property type="match status" value="1"/>
</dbReference>
<protein>
    <submittedName>
        <fullName evidence="7">ABC transporter permease</fullName>
    </submittedName>
</protein>
<dbReference type="RefSeq" id="WP_281092787.1">
    <property type="nucleotide sequence ID" value="NZ_JARYZI010000001.1"/>
</dbReference>
<evidence type="ECO:0000313" key="8">
    <source>
        <dbReference type="Proteomes" id="UP001158045"/>
    </source>
</evidence>